<dbReference type="PANTHER" id="PTHR11145">
    <property type="entry name" value="BTB/POZ DOMAIN-CONTAINING ADAPTER FOR CUL3-MEDIATED RHOA DEGRADATION PROTEIN FAMILY MEMBER"/>
    <property type="match status" value="1"/>
</dbReference>
<dbReference type="InterPro" id="IPR011333">
    <property type="entry name" value="SKP1/BTB/POZ_sf"/>
</dbReference>
<proteinExistence type="predicted"/>
<feature type="domain" description="BTB" evidence="3">
    <location>
        <begin position="52"/>
        <end position="156"/>
    </location>
</feature>
<evidence type="ECO:0000259" key="3">
    <source>
        <dbReference type="SMART" id="SM00225"/>
    </source>
</evidence>
<comment type="pathway">
    <text evidence="1">Protein modification; protein ubiquitination.</text>
</comment>
<dbReference type="CDD" id="cd18316">
    <property type="entry name" value="BTB_POZ_KCTD-like"/>
    <property type="match status" value="1"/>
</dbReference>
<dbReference type="Pfam" id="PF02214">
    <property type="entry name" value="BTB_2"/>
    <property type="match status" value="1"/>
</dbReference>
<keyword evidence="5" id="KW-1185">Reference proteome</keyword>
<keyword evidence="2" id="KW-0175">Coiled coil</keyword>
<feature type="coiled-coil region" evidence="2">
    <location>
        <begin position="155"/>
        <end position="219"/>
    </location>
</feature>
<evidence type="ECO:0000256" key="2">
    <source>
        <dbReference type="SAM" id="Coils"/>
    </source>
</evidence>
<dbReference type="InterPro" id="IPR045068">
    <property type="entry name" value="BACURD1-3"/>
</dbReference>
<dbReference type="GO" id="GO:0051260">
    <property type="term" value="P:protein homooligomerization"/>
    <property type="evidence" value="ECO:0007669"/>
    <property type="project" value="InterPro"/>
</dbReference>
<dbReference type="AlphaFoldDB" id="A0AAD5DGR7"/>
<evidence type="ECO:0000256" key="1">
    <source>
        <dbReference type="ARBA" id="ARBA00004906"/>
    </source>
</evidence>
<dbReference type="SUPFAM" id="SSF54695">
    <property type="entry name" value="POZ domain"/>
    <property type="match status" value="1"/>
</dbReference>
<dbReference type="InterPro" id="IPR003131">
    <property type="entry name" value="T1-type_BTB"/>
</dbReference>
<dbReference type="EMBL" id="JADXDR010000143">
    <property type="protein sequence ID" value="KAI7837752.1"/>
    <property type="molecule type" value="Genomic_DNA"/>
</dbReference>
<reference evidence="4" key="1">
    <citation type="submission" date="2020-11" db="EMBL/GenBank/DDBJ databases">
        <title>Chlorella ohadii genome sequencing and assembly.</title>
        <authorList>
            <person name="Murik O."/>
            <person name="Treves H."/>
            <person name="Kedem I."/>
            <person name="Shotland Y."/>
            <person name="Kaplan A."/>
        </authorList>
    </citation>
    <scope>NUCLEOTIDE SEQUENCE</scope>
    <source>
        <strain evidence="4">1</strain>
    </source>
</reference>
<dbReference type="InterPro" id="IPR000210">
    <property type="entry name" value="BTB/POZ_dom"/>
</dbReference>
<organism evidence="4 5">
    <name type="scientific">Chlorella ohadii</name>
    <dbReference type="NCBI Taxonomy" id="2649997"/>
    <lineage>
        <taxon>Eukaryota</taxon>
        <taxon>Viridiplantae</taxon>
        <taxon>Chlorophyta</taxon>
        <taxon>core chlorophytes</taxon>
        <taxon>Trebouxiophyceae</taxon>
        <taxon>Chlorellales</taxon>
        <taxon>Chlorellaceae</taxon>
        <taxon>Chlorella clade</taxon>
        <taxon>Chlorella</taxon>
    </lineage>
</organism>
<protein>
    <recommendedName>
        <fullName evidence="3">BTB domain-containing protein</fullName>
    </recommendedName>
</protein>
<accession>A0AAD5DGR7</accession>
<dbReference type="Proteomes" id="UP001205105">
    <property type="component" value="Unassembled WGS sequence"/>
</dbReference>
<gene>
    <name evidence="4" type="ORF">COHA_008383</name>
</gene>
<name>A0AAD5DGR7_9CHLO</name>
<dbReference type="PANTHER" id="PTHR11145:SF8">
    <property type="entry name" value="RE57120P"/>
    <property type="match status" value="1"/>
</dbReference>
<sequence length="288" mass="31779">MGSAIVLSFLLASQDDSLSSRTAARFVKTKQLKLTWAVDRLDVQDFMAANNELVTLNVGGKLFHTTRATLTKHPDSMLAGMFRGDMQATALRDEAGHPFLDCDPTHFLLILAYLRDSRVPPLPQTALELRQLEAEASYYAMAELADAAASAAAPLEAAAAAARQLERRRAEAVQAADAALERAQAEVAAVEALPEMQQLREAQRKRDSLRERSDEDAELIDEWFEAHQAVEYLEVDHNMQLPLLKEKDAARQLRDALLARLCALGADMPAVQAQLRATHPDLANRNLD</sequence>
<evidence type="ECO:0000313" key="5">
    <source>
        <dbReference type="Proteomes" id="UP001205105"/>
    </source>
</evidence>
<dbReference type="Gene3D" id="3.30.710.10">
    <property type="entry name" value="Potassium Channel Kv1.1, Chain A"/>
    <property type="match status" value="1"/>
</dbReference>
<comment type="caution">
    <text evidence="4">The sequence shown here is derived from an EMBL/GenBank/DDBJ whole genome shotgun (WGS) entry which is preliminary data.</text>
</comment>
<dbReference type="SMART" id="SM00225">
    <property type="entry name" value="BTB"/>
    <property type="match status" value="1"/>
</dbReference>
<evidence type="ECO:0000313" key="4">
    <source>
        <dbReference type="EMBL" id="KAI7837752.1"/>
    </source>
</evidence>